<gene>
    <name evidence="1" type="ORF">I6H06_05995</name>
    <name evidence="2" type="ORF">NFI99_10735</name>
</gene>
<dbReference type="Proteomes" id="UP000594892">
    <property type="component" value="Chromosome 1"/>
</dbReference>
<evidence type="ECO:0000313" key="2">
    <source>
        <dbReference type="EMBL" id="USS42655.1"/>
    </source>
</evidence>
<evidence type="ECO:0000313" key="4">
    <source>
        <dbReference type="Proteomes" id="UP001056386"/>
    </source>
</evidence>
<sequence>MTQLPLSGQHCVEWKFAQISYIAHLLRLHGIATATLDTRRGEIASLRRAVCESIRLSGRKQPQTAEDIVLFLEAVFSLTAPCHLDSARQLAAHIQTALEQTITSLHDLPERAVADEASTRSVDEAIAYLSTSYEKNARRMTALLASADQEIAVLQEMLVKFAS</sequence>
<keyword evidence="4" id="KW-1185">Reference proteome</keyword>
<name>A0AAP9XVE2_BURGL</name>
<dbReference type="Proteomes" id="UP001056386">
    <property type="component" value="Chromosome 2"/>
</dbReference>
<dbReference type="AlphaFoldDB" id="A0AAP9XVE2"/>
<protein>
    <submittedName>
        <fullName evidence="1">Uncharacterized protein</fullName>
    </submittedName>
</protein>
<dbReference type="RefSeq" id="WP_017924237.1">
    <property type="nucleotide sequence ID" value="NZ_CP021075.1"/>
</dbReference>
<accession>A0AAP9XVE2</accession>
<dbReference type="GeneID" id="45693915"/>
<evidence type="ECO:0000313" key="3">
    <source>
        <dbReference type="Proteomes" id="UP000594892"/>
    </source>
</evidence>
<evidence type="ECO:0000313" key="1">
    <source>
        <dbReference type="EMBL" id="QPQ89218.1"/>
    </source>
</evidence>
<dbReference type="EMBL" id="CP065600">
    <property type="protein sequence ID" value="QPQ89218.1"/>
    <property type="molecule type" value="Genomic_DNA"/>
</dbReference>
<reference evidence="1 3" key="1">
    <citation type="submission" date="2020-12" db="EMBL/GenBank/DDBJ databases">
        <title>FDA dAtabase for Regulatory Grade micrObial Sequences (FDA-ARGOS): Supporting development and validation of Infectious Disease Dx tests.</title>
        <authorList>
            <person name="Minogue T."/>
            <person name="Wolcott M."/>
            <person name="Wasieloski L."/>
            <person name="Aguilar W."/>
            <person name="Moore D."/>
            <person name="Jaissle J."/>
            <person name="Tallon L."/>
            <person name="Sadzewicz L."/>
            <person name="Zhao X."/>
            <person name="Boylan J."/>
            <person name="Ott S."/>
            <person name="Bowen H."/>
            <person name="Vavikolanu K."/>
            <person name="Mehta A."/>
            <person name="Aluvathingal J."/>
            <person name="Nadendla S."/>
            <person name="Yan Y."/>
            <person name="Sichtig H."/>
        </authorList>
    </citation>
    <scope>NUCLEOTIDE SEQUENCE [LARGE SCALE GENOMIC DNA]</scope>
    <source>
        <strain evidence="1 3">FDAARGOS_949</strain>
    </source>
</reference>
<proteinExistence type="predicted"/>
<organism evidence="1 3">
    <name type="scientific">Burkholderia glumae</name>
    <name type="common">Pseudomonas glumae</name>
    <dbReference type="NCBI Taxonomy" id="337"/>
    <lineage>
        <taxon>Bacteria</taxon>
        <taxon>Pseudomonadati</taxon>
        <taxon>Pseudomonadota</taxon>
        <taxon>Betaproteobacteria</taxon>
        <taxon>Burkholderiales</taxon>
        <taxon>Burkholderiaceae</taxon>
        <taxon>Burkholderia</taxon>
    </lineage>
</organism>
<dbReference type="EMBL" id="CP099583">
    <property type="protein sequence ID" value="USS42655.1"/>
    <property type="molecule type" value="Genomic_DNA"/>
</dbReference>
<reference evidence="2" key="2">
    <citation type="submission" date="2022-06" db="EMBL/GenBank/DDBJ databases">
        <title>Draft genome sequence of Burkholderia glumae strain GR20004 isolated from rice panicle showing bacterial panicle blight.</title>
        <authorList>
            <person name="Choi S.Y."/>
            <person name="Lee Y.H."/>
        </authorList>
    </citation>
    <scope>NUCLEOTIDE SEQUENCE</scope>
    <source>
        <strain evidence="2">GR20004</strain>
    </source>
</reference>